<accession>A0A183PGH6</accession>
<dbReference type="InterPro" id="IPR036691">
    <property type="entry name" value="Endo/exonu/phosph_ase_sf"/>
</dbReference>
<dbReference type="PANTHER" id="PTHR23227:SF67">
    <property type="entry name" value="CRANIOFACIAL DEVELOPMENT PROTEIN 2-LIKE"/>
    <property type="match status" value="1"/>
</dbReference>
<evidence type="ECO:0000313" key="2">
    <source>
        <dbReference type="EMBL" id="VDP63578.1"/>
    </source>
</evidence>
<dbReference type="EMBL" id="UZAL01033538">
    <property type="protein sequence ID" value="VDP63578.1"/>
    <property type="molecule type" value="Genomic_DNA"/>
</dbReference>
<dbReference type="Gene3D" id="3.60.10.10">
    <property type="entry name" value="Endonuclease/exonuclease/phosphatase"/>
    <property type="match status" value="1"/>
</dbReference>
<sequence>MRRYNLAVLGIGETYWTQAEQQRLGIEEVLLYSDHEEENSSHTQRVALMLSKEARSAFIEWEFHGSRIVKVSFKTKKEEITMNIIQCDAPINDSNDDDKDQFYDGLQSIIVKCPRQNLTILKVDLNPEVGMGNNSYEDIMRQHGLGESNENGKRFANLCAFNKFVISGKIFLHKRIHKATWVSSNHTTENQTNYICISKRFTRLMEDVRTRRRANIATDHSYGNPAKDLREEEQEDSN</sequence>
<protein>
    <submittedName>
        <fullName evidence="2">Uncharacterized protein</fullName>
    </submittedName>
</protein>
<organism evidence="2 3">
    <name type="scientific">Schistosoma mattheei</name>
    <dbReference type="NCBI Taxonomy" id="31246"/>
    <lineage>
        <taxon>Eukaryota</taxon>
        <taxon>Metazoa</taxon>
        <taxon>Spiralia</taxon>
        <taxon>Lophotrochozoa</taxon>
        <taxon>Platyhelminthes</taxon>
        <taxon>Trematoda</taxon>
        <taxon>Digenea</taxon>
        <taxon>Strigeidida</taxon>
        <taxon>Schistosomatoidea</taxon>
        <taxon>Schistosomatidae</taxon>
        <taxon>Schistosoma</taxon>
    </lineage>
</organism>
<dbReference type="PANTHER" id="PTHR23227">
    <property type="entry name" value="BUCENTAUR RELATED"/>
    <property type="match status" value="1"/>
</dbReference>
<dbReference type="STRING" id="31246.A0A183PGH6"/>
<dbReference type="AlphaFoldDB" id="A0A183PGH6"/>
<dbReference type="SUPFAM" id="SSF56219">
    <property type="entry name" value="DNase I-like"/>
    <property type="match status" value="1"/>
</dbReference>
<dbReference type="InterPro" id="IPR027124">
    <property type="entry name" value="Swc5/CFDP1/2"/>
</dbReference>
<feature type="region of interest" description="Disordered" evidence="1">
    <location>
        <begin position="216"/>
        <end position="238"/>
    </location>
</feature>
<reference evidence="2 3" key="1">
    <citation type="submission" date="2018-11" db="EMBL/GenBank/DDBJ databases">
        <authorList>
            <consortium name="Pathogen Informatics"/>
        </authorList>
    </citation>
    <scope>NUCLEOTIDE SEQUENCE [LARGE SCALE GENOMIC DNA]</scope>
    <source>
        <strain>Denwood</strain>
        <strain evidence="3">Zambia</strain>
    </source>
</reference>
<gene>
    <name evidence="2" type="ORF">SMTD_LOCUS13463</name>
</gene>
<evidence type="ECO:0000313" key="3">
    <source>
        <dbReference type="Proteomes" id="UP000269396"/>
    </source>
</evidence>
<keyword evidence="3" id="KW-1185">Reference proteome</keyword>
<dbReference type="Proteomes" id="UP000269396">
    <property type="component" value="Unassembled WGS sequence"/>
</dbReference>
<dbReference type="CDD" id="cd09076">
    <property type="entry name" value="L1-EN"/>
    <property type="match status" value="1"/>
</dbReference>
<evidence type="ECO:0000256" key="1">
    <source>
        <dbReference type="SAM" id="MobiDB-lite"/>
    </source>
</evidence>
<name>A0A183PGH6_9TREM</name>
<proteinExistence type="predicted"/>